<dbReference type="OrthoDB" id="434695at2759"/>
<dbReference type="InterPro" id="IPR015374">
    <property type="entry name" value="ChAPs"/>
</dbReference>
<feature type="compositionally biased region" description="Polar residues" evidence="1">
    <location>
        <begin position="462"/>
        <end position="477"/>
    </location>
</feature>
<evidence type="ECO:0000313" key="3">
    <source>
        <dbReference type="Proteomes" id="UP000310189"/>
    </source>
</evidence>
<dbReference type="PANTHER" id="PTHR31975:SF1">
    <property type="entry name" value="BUD SITE SELECTION PROTEIN 7-RELATED"/>
    <property type="match status" value="1"/>
</dbReference>
<reference evidence="2 3" key="1">
    <citation type="submission" date="2019-03" db="EMBL/GenBank/DDBJ databases">
        <title>Sequencing 23 genomes of Wallemia ichthyophaga.</title>
        <authorList>
            <person name="Gostincar C."/>
        </authorList>
    </citation>
    <scope>NUCLEOTIDE SEQUENCE [LARGE SCALE GENOMIC DNA]</scope>
    <source>
        <strain evidence="2 3">EXF-5753</strain>
    </source>
</reference>
<dbReference type="GO" id="GO:0006893">
    <property type="term" value="P:Golgi to plasma membrane transport"/>
    <property type="evidence" value="ECO:0007669"/>
    <property type="project" value="TreeGrafter"/>
</dbReference>
<dbReference type="EMBL" id="SPNW01000014">
    <property type="protein sequence ID" value="TIA91131.1"/>
    <property type="molecule type" value="Genomic_DNA"/>
</dbReference>
<protein>
    <submittedName>
        <fullName evidence="2">Uncharacterized protein</fullName>
    </submittedName>
</protein>
<dbReference type="InterPro" id="IPR011990">
    <property type="entry name" value="TPR-like_helical_dom_sf"/>
</dbReference>
<organism evidence="2 3">
    <name type="scientific">Wallemia hederae</name>
    <dbReference type="NCBI Taxonomy" id="1540922"/>
    <lineage>
        <taxon>Eukaryota</taxon>
        <taxon>Fungi</taxon>
        <taxon>Dikarya</taxon>
        <taxon>Basidiomycota</taxon>
        <taxon>Wallemiomycotina</taxon>
        <taxon>Wallemiomycetes</taxon>
        <taxon>Wallemiales</taxon>
        <taxon>Wallemiaceae</taxon>
        <taxon>Wallemia</taxon>
    </lineage>
</organism>
<dbReference type="Pfam" id="PF09295">
    <property type="entry name" value="ChAPs"/>
    <property type="match status" value="1"/>
</dbReference>
<sequence>MSLDAPWLKECPEFVELEIGESIASRTETLCTHISHRSPPISRHVAATFRELGPPDLCHIIKSPTRVGTTKDSASYHYVSGIDASSSASIAIYLNELLRSLDLPQGWFTANAGWKVKSGTYCCYNAFSRVDVRVQVRIPGGVDSYAIDLRGERHELTSSLWLETYLSAHLRSILYADDPNYKLYGYRKYDPIPKPEDEERFLAACEELFEKGWQLGSDPEIQVATPISNHLTSAILKYFGDSGRMSRAANLFEKIAENQRKTYGEGHASEVDALTAKAYIGMHEETLAIRTLNRALTVSPQSWQLLHVQVDFLRAKGKMEWAVQLARQAVECSPSEFVTWAKLTDCLIDIEDYESALLTLNSCPMFTYNERDLHRMPTPIKNHFPIKKWVIESNLIDDDSPRENEADITLLRLPAPSLRGTFARAYELLTRLNNAIGWDDLLKIRSKVFVMEEEYRQHKTDGSNATDTDMSTKSQVIKQPAIPTIKISSDSDHEREQFKKGGLDLHMEKVDTTSNDKSEEQEQEEQNEDKSQEDKSTAKAPVNGDTNDDDTSRGLSFSDKKLCERWLDNLMLVLYEDLRVLTIYKAERSHFKSQQMQYRKTGTEWEIIGDLCLRMHNKEESKEAYQKCLDLKFSAKSFMKLLEIYAAEGNTQKSFAAATRLIAYNSRWYNESVYPNFVSSQLFKIVKLEGVQKLIFMTMSLGNDLPIQTQLSRYWDYVKNFKVEGEAF</sequence>
<dbReference type="AlphaFoldDB" id="A0A4T0FRI5"/>
<accession>A0A4T0FRI5</accession>
<gene>
    <name evidence="2" type="ORF">E3P99_01236</name>
</gene>
<evidence type="ECO:0000313" key="2">
    <source>
        <dbReference type="EMBL" id="TIA91131.1"/>
    </source>
</evidence>
<dbReference type="SUPFAM" id="SSF48452">
    <property type="entry name" value="TPR-like"/>
    <property type="match status" value="1"/>
</dbReference>
<name>A0A4T0FRI5_9BASI</name>
<dbReference type="Gene3D" id="1.25.40.10">
    <property type="entry name" value="Tetratricopeptide repeat domain"/>
    <property type="match status" value="2"/>
</dbReference>
<keyword evidence="3" id="KW-1185">Reference proteome</keyword>
<comment type="caution">
    <text evidence="2">The sequence shown here is derived from an EMBL/GenBank/DDBJ whole genome shotgun (WGS) entry which is preliminary data.</text>
</comment>
<feature type="compositionally biased region" description="Basic and acidic residues" evidence="1">
    <location>
        <begin position="528"/>
        <end position="537"/>
    </location>
</feature>
<evidence type="ECO:0000256" key="1">
    <source>
        <dbReference type="SAM" id="MobiDB-lite"/>
    </source>
</evidence>
<proteinExistence type="predicted"/>
<dbReference type="PANTHER" id="PTHR31975">
    <property type="entry name" value="BUD SITE SELECTION PROTEIN 7-RELATED"/>
    <property type="match status" value="1"/>
</dbReference>
<dbReference type="GO" id="GO:0034044">
    <property type="term" value="C:exomer complex"/>
    <property type="evidence" value="ECO:0007669"/>
    <property type="project" value="UniProtKB-ARBA"/>
</dbReference>
<dbReference type="Proteomes" id="UP000310189">
    <property type="component" value="Unassembled WGS sequence"/>
</dbReference>
<feature type="region of interest" description="Disordered" evidence="1">
    <location>
        <begin position="455"/>
        <end position="554"/>
    </location>
</feature>
<feature type="compositionally biased region" description="Basic and acidic residues" evidence="1">
    <location>
        <begin position="489"/>
        <end position="520"/>
    </location>
</feature>